<dbReference type="CDD" id="cd08414">
    <property type="entry name" value="PBP2_LTTR_aromatics_like"/>
    <property type="match status" value="1"/>
</dbReference>
<feature type="compositionally biased region" description="Gly residues" evidence="5">
    <location>
        <begin position="267"/>
        <end position="298"/>
    </location>
</feature>
<keyword evidence="3" id="KW-0238">DNA-binding</keyword>
<feature type="domain" description="LysR substrate-binding" evidence="6">
    <location>
        <begin position="29"/>
        <end position="201"/>
    </location>
</feature>
<evidence type="ECO:0000256" key="2">
    <source>
        <dbReference type="ARBA" id="ARBA00023015"/>
    </source>
</evidence>
<keyword evidence="8" id="KW-1185">Reference proteome</keyword>
<dbReference type="Gene3D" id="3.40.190.10">
    <property type="entry name" value="Periplasmic binding protein-like II"/>
    <property type="match status" value="2"/>
</dbReference>
<dbReference type="RefSeq" id="WP_227568391.1">
    <property type="nucleotide sequence ID" value="NZ_CP101988.1"/>
</dbReference>
<feature type="compositionally biased region" description="Low complexity" evidence="5">
    <location>
        <begin position="227"/>
        <end position="250"/>
    </location>
</feature>
<evidence type="ECO:0000313" key="7">
    <source>
        <dbReference type="EMBL" id="UUI75516.1"/>
    </source>
</evidence>
<dbReference type="PANTHER" id="PTHR30346">
    <property type="entry name" value="TRANSCRIPTIONAL DUAL REGULATOR HCAR-RELATED"/>
    <property type="match status" value="1"/>
</dbReference>
<accession>A0ABY5L208</accession>
<evidence type="ECO:0000256" key="1">
    <source>
        <dbReference type="ARBA" id="ARBA00009437"/>
    </source>
</evidence>
<feature type="region of interest" description="Disordered" evidence="5">
    <location>
        <begin position="211"/>
        <end position="298"/>
    </location>
</feature>
<evidence type="ECO:0000313" key="8">
    <source>
        <dbReference type="Proteomes" id="UP001316189"/>
    </source>
</evidence>
<dbReference type="InterPro" id="IPR005119">
    <property type="entry name" value="LysR_subst-bd"/>
</dbReference>
<protein>
    <submittedName>
        <fullName evidence="7">LysR family substrate-binding domain-containing protein</fullName>
    </submittedName>
</protein>
<keyword evidence="4" id="KW-0804">Transcription</keyword>
<keyword evidence="2" id="KW-0805">Transcription regulation</keyword>
<organism evidence="7 8">
    <name type="scientific">Cellulomonas chengniuliangii</name>
    <dbReference type="NCBI Taxonomy" id="2968084"/>
    <lineage>
        <taxon>Bacteria</taxon>
        <taxon>Bacillati</taxon>
        <taxon>Actinomycetota</taxon>
        <taxon>Actinomycetes</taxon>
        <taxon>Micrococcales</taxon>
        <taxon>Cellulomonadaceae</taxon>
        <taxon>Cellulomonas</taxon>
    </lineage>
</organism>
<evidence type="ECO:0000259" key="6">
    <source>
        <dbReference type="Pfam" id="PF03466"/>
    </source>
</evidence>
<feature type="compositionally biased region" description="Gly residues" evidence="5">
    <location>
        <begin position="251"/>
        <end position="260"/>
    </location>
</feature>
<reference evidence="7 8" key="1">
    <citation type="submission" date="2022-07" db="EMBL/GenBank/DDBJ databases">
        <title>Novel species in genus cellulomonas.</title>
        <authorList>
            <person name="Ye L."/>
        </authorList>
    </citation>
    <scope>NUCLEOTIDE SEQUENCE [LARGE SCALE GENOMIC DNA]</scope>
    <source>
        <strain evidence="8">zg-Y338</strain>
    </source>
</reference>
<evidence type="ECO:0000256" key="4">
    <source>
        <dbReference type="ARBA" id="ARBA00023163"/>
    </source>
</evidence>
<dbReference type="SUPFAM" id="SSF53850">
    <property type="entry name" value="Periplasmic binding protein-like II"/>
    <property type="match status" value="1"/>
</dbReference>
<dbReference type="Pfam" id="PF03466">
    <property type="entry name" value="LysR_substrate"/>
    <property type="match status" value="1"/>
</dbReference>
<name>A0ABY5L208_9CELL</name>
<dbReference type="Proteomes" id="UP001316189">
    <property type="component" value="Chromosome"/>
</dbReference>
<dbReference type="EMBL" id="CP101988">
    <property type="protein sequence ID" value="UUI75516.1"/>
    <property type="molecule type" value="Genomic_DNA"/>
</dbReference>
<gene>
    <name evidence="7" type="ORF">NP064_00885</name>
</gene>
<dbReference type="PANTHER" id="PTHR30346:SF0">
    <property type="entry name" value="HCA OPERON TRANSCRIPTIONAL ACTIVATOR HCAR"/>
    <property type="match status" value="1"/>
</dbReference>
<proteinExistence type="inferred from homology"/>
<comment type="similarity">
    <text evidence="1">Belongs to the LysR transcriptional regulatory family.</text>
</comment>
<evidence type="ECO:0000256" key="3">
    <source>
        <dbReference type="ARBA" id="ARBA00023125"/>
    </source>
</evidence>
<evidence type="ECO:0000256" key="5">
    <source>
        <dbReference type="SAM" id="MobiDB-lite"/>
    </source>
</evidence>
<sequence>MDEHIERDGAGDDTTPFRLLVVPGVTPAKWVRVWNERLPDVRLELVHASTDDQVAALREGRADAALVRTPLDREGLSVIPLYAETSVVVVPREHVLTAADEVGLEDLADETLVVPLDDVLGWDDAPGARLSVEPPATTADAVALVAAGVGVLVVPQSLARLHHRRDVTYRPVPDAPLSPVALAWVEDRSTDLVEELVGIVRGRTVNSSRGIAGRTAAADPPRDRSASKSAPSKGAASKGAGAKGAASKGGARSGTSGGKAGLKPGARSGGKPGGRPAGKSGGKPGGKGSGQQGRRGGR</sequence>